<sequence>MSKPYVVGIDIGGTNTVFGIVDARGNVIASNSIKTGKHANIEDYIEELKTALNKLIEAHDAKDKIHGIGVGAPNSNYFTGTIEYATNLPWKGVVPLAKLLTEAFGVPVAVTNDANAAAIGEMTYGAARGMKDFIMITLGTGVGSGIVVNGQLVYGHDGFAGELGHVIVKPSNGRMCGCGRTGCLETYCSATGVARTAREFLEIRTDPSRLRDLPIEEITSKDVYDAAIAGDKLAREIFQYTGEIMGRAFANFVAFSSPEAIILFGGLARAGELLMKPIKESMDRNMLNMFKGKTKLLLSELKESDAAVLGASALGWEARPTPPPASAQTILAEV</sequence>
<protein>
    <submittedName>
        <fullName evidence="2">ROK family protein</fullName>
    </submittedName>
</protein>
<accession>A0A4P7VQ49</accession>
<reference evidence="2 3" key="1">
    <citation type="submission" date="2019-02" db="EMBL/GenBank/DDBJ databases">
        <title>Isolation and identification of novel species under the genus Muribaculum.</title>
        <authorList>
            <person name="Miyake S."/>
            <person name="Ding Y."/>
            <person name="Low A."/>
            <person name="Soh M."/>
            <person name="Seedorf H."/>
        </authorList>
    </citation>
    <scope>NUCLEOTIDE SEQUENCE [LARGE SCALE GENOMIC DNA]</scope>
    <source>
        <strain evidence="2 3">TLL-A4</strain>
    </source>
</reference>
<dbReference type="Pfam" id="PF00480">
    <property type="entry name" value="ROK"/>
    <property type="match status" value="1"/>
</dbReference>
<dbReference type="OrthoDB" id="9810372at2"/>
<evidence type="ECO:0000313" key="3">
    <source>
        <dbReference type="Proteomes" id="UP000297031"/>
    </source>
</evidence>
<keyword evidence="3" id="KW-1185">Reference proteome</keyword>
<dbReference type="AlphaFoldDB" id="A0A4P7VQ49"/>
<dbReference type="InterPro" id="IPR000600">
    <property type="entry name" value="ROK"/>
</dbReference>
<evidence type="ECO:0000313" key="2">
    <source>
        <dbReference type="EMBL" id="QCD36169.1"/>
    </source>
</evidence>
<dbReference type="RefSeq" id="WP_136410692.1">
    <property type="nucleotide sequence ID" value="NZ_CP039393.1"/>
</dbReference>
<dbReference type="PANTHER" id="PTHR18964">
    <property type="entry name" value="ROK (REPRESSOR, ORF, KINASE) FAMILY"/>
    <property type="match status" value="1"/>
</dbReference>
<dbReference type="InterPro" id="IPR049874">
    <property type="entry name" value="ROK_cs"/>
</dbReference>
<dbReference type="PROSITE" id="PS01125">
    <property type="entry name" value="ROK"/>
    <property type="match status" value="1"/>
</dbReference>
<dbReference type="InterPro" id="IPR043129">
    <property type="entry name" value="ATPase_NBD"/>
</dbReference>
<dbReference type="Proteomes" id="UP000297031">
    <property type="component" value="Chromosome"/>
</dbReference>
<dbReference type="Gene3D" id="3.30.420.40">
    <property type="match status" value="2"/>
</dbReference>
<name>A0A4P7VQ49_9BACT</name>
<gene>
    <name evidence="2" type="ORF">E7746_09905</name>
</gene>
<dbReference type="KEGG" id="mgod:E7746_09905"/>
<comment type="similarity">
    <text evidence="1">Belongs to the ROK (NagC/XylR) family.</text>
</comment>
<dbReference type="EMBL" id="CP039393">
    <property type="protein sequence ID" value="QCD36169.1"/>
    <property type="molecule type" value="Genomic_DNA"/>
</dbReference>
<dbReference type="PANTHER" id="PTHR18964:SF149">
    <property type="entry name" value="BIFUNCTIONAL UDP-N-ACETYLGLUCOSAMINE 2-EPIMERASE_N-ACETYLMANNOSAMINE KINASE"/>
    <property type="match status" value="1"/>
</dbReference>
<proteinExistence type="inferred from homology"/>
<dbReference type="SUPFAM" id="SSF53067">
    <property type="entry name" value="Actin-like ATPase domain"/>
    <property type="match status" value="1"/>
</dbReference>
<evidence type="ECO:0000256" key="1">
    <source>
        <dbReference type="ARBA" id="ARBA00006479"/>
    </source>
</evidence>
<organism evidence="2 3">
    <name type="scientific">Muribaculum gordoncarteri</name>
    <dbReference type="NCBI Taxonomy" id="2530390"/>
    <lineage>
        <taxon>Bacteria</taxon>
        <taxon>Pseudomonadati</taxon>
        <taxon>Bacteroidota</taxon>
        <taxon>Bacteroidia</taxon>
        <taxon>Bacteroidales</taxon>
        <taxon>Muribaculaceae</taxon>
        <taxon>Muribaculum</taxon>
    </lineage>
</organism>